<evidence type="ECO:0000256" key="1">
    <source>
        <dbReference type="ARBA" id="ARBA00005568"/>
    </source>
</evidence>
<dbReference type="GO" id="GO:0046872">
    <property type="term" value="F:metal ion binding"/>
    <property type="evidence" value="ECO:0007669"/>
    <property type="project" value="UniProtKB-KW"/>
</dbReference>
<evidence type="ECO:0000313" key="5">
    <source>
        <dbReference type="EMBL" id="KAJ4181813.1"/>
    </source>
</evidence>
<proteinExistence type="inferred from homology"/>
<evidence type="ECO:0000256" key="3">
    <source>
        <dbReference type="ARBA" id="ARBA00023239"/>
    </source>
</evidence>
<reference evidence="5" key="1">
    <citation type="submission" date="2022-09" db="EMBL/GenBank/DDBJ databases">
        <title>Fusarium specimens isolated from Avocado Roots.</title>
        <authorList>
            <person name="Stajich J."/>
            <person name="Roper C."/>
            <person name="Heimlech-Rivalta G."/>
        </authorList>
    </citation>
    <scope>NUCLEOTIDE SEQUENCE</scope>
    <source>
        <strain evidence="5">A02</strain>
    </source>
</reference>
<dbReference type="PANTHER" id="PTHR30502">
    <property type="entry name" value="2-KETO-3-DEOXY-L-RHAMNONATE ALDOLASE"/>
    <property type="match status" value="1"/>
</dbReference>
<dbReference type="Pfam" id="PF03328">
    <property type="entry name" value="HpcH_HpaI"/>
    <property type="match status" value="1"/>
</dbReference>
<dbReference type="GO" id="GO:0005737">
    <property type="term" value="C:cytoplasm"/>
    <property type="evidence" value="ECO:0007669"/>
    <property type="project" value="TreeGrafter"/>
</dbReference>
<evidence type="ECO:0000259" key="4">
    <source>
        <dbReference type="Pfam" id="PF03328"/>
    </source>
</evidence>
<dbReference type="InterPro" id="IPR005000">
    <property type="entry name" value="Aldolase/citrate-lyase_domain"/>
</dbReference>
<comment type="similarity">
    <text evidence="1">Belongs to the HpcH/HpaI aldolase family.</text>
</comment>
<dbReference type="SUPFAM" id="SSF51621">
    <property type="entry name" value="Phosphoenolpyruvate/pyruvate domain"/>
    <property type="match status" value="1"/>
</dbReference>
<dbReference type="InterPro" id="IPR050251">
    <property type="entry name" value="HpcH-HpaI_aldolase"/>
</dbReference>
<name>A0A9W8QYC3_9HYPO</name>
<dbReference type="EMBL" id="JAOQAV010000038">
    <property type="protein sequence ID" value="KAJ4181813.1"/>
    <property type="molecule type" value="Genomic_DNA"/>
</dbReference>
<dbReference type="AlphaFoldDB" id="A0A9W8QYC3"/>
<keyword evidence="6" id="KW-1185">Reference proteome</keyword>
<sequence length="134" mass="14581">MRPTPLNEAIEFGNNSGSTVFAMIESKNAVNSSEEIAAVDGVDVLLVGSFDLSIDLGVGGNWDNKEYRTSMEKVSQVCRKHNKIFGVAGVYDNPTLHEWFINTLGARFMLVQQDLSLIAGGGQRAVRAIPPVRL</sequence>
<dbReference type="PANTHER" id="PTHR30502:SF0">
    <property type="entry name" value="PHOSPHOENOLPYRUVATE CARBOXYLASE FAMILY PROTEIN"/>
    <property type="match status" value="1"/>
</dbReference>
<accession>A0A9W8QYC3</accession>
<evidence type="ECO:0000313" key="6">
    <source>
        <dbReference type="Proteomes" id="UP001152087"/>
    </source>
</evidence>
<dbReference type="Gene3D" id="3.20.20.60">
    <property type="entry name" value="Phosphoenolpyruvate-binding domains"/>
    <property type="match status" value="1"/>
</dbReference>
<keyword evidence="3" id="KW-0456">Lyase</keyword>
<feature type="domain" description="HpcH/HpaI aldolase/citrate lyase" evidence="4">
    <location>
        <begin position="15"/>
        <end position="85"/>
    </location>
</feature>
<dbReference type="Proteomes" id="UP001152087">
    <property type="component" value="Unassembled WGS sequence"/>
</dbReference>
<gene>
    <name evidence="5" type="ORF">NW755_010812</name>
</gene>
<dbReference type="GO" id="GO:0016832">
    <property type="term" value="F:aldehyde-lyase activity"/>
    <property type="evidence" value="ECO:0007669"/>
    <property type="project" value="TreeGrafter"/>
</dbReference>
<evidence type="ECO:0000256" key="2">
    <source>
        <dbReference type="ARBA" id="ARBA00022723"/>
    </source>
</evidence>
<organism evidence="5 6">
    <name type="scientific">Fusarium falciforme</name>
    <dbReference type="NCBI Taxonomy" id="195108"/>
    <lineage>
        <taxon>Eukaryota</taxon>
        <taxon>Fungi</taxon>
        <taxon>Dikarya</taxon>
        <taxon>Ascomycota</taxon>
        <taxon>Pezizomycotina</taxon>
        <taxon>Sordariomycetes</taxon>
        <taxon>Hypocreomycetidae</taxon>
        <taxon>Hypocreales</taxon>
        <taxon>Nectriaceae</taxon>
        <taxon>Fusarium</taxon>
        <taxon>Fusarium solani species complex</taxon>
    </lineage>
</organism>
<dbReference type="OrthoDB" id="2326446at2759"/>
<dbReference type="InterPro" id="IPR040442">
    <property type="entry name" value="Pyrv_kinase-like_dom_sf"/>
</dbReference>
<dbReference type="InterPro" id="IPR015813">
    <property type="entry name" value="Pyrv/PenolPyrv_kinase-like_dom"/>
</dbReference>
<comment type="caution">
    <text evidence="5">The sequence shown here is derived from an EMBL/GenBank/DDBJ whole genome shotgun (WGS) entry which is preliminary data.</text>
</comment>
<protein>
    <recommendedName>
        <fullName evidence="4">HpcH/HpaI aldolase/citrate lyase domain-containing protein</fullName>
    </recommendedName>
</protein>
<keyword evidence="2" id="KW-0479">Metal-binding</keyword>